<dbReference type="InterPro" id="IPR036968">
    <property type="entry name" value="Enolpyruvate_Tfrase_sf"/>
</dbReference>
<dbReference type="SUPFAM" id="SSF55205">
    <property type="entry name" value="EPT/RTPC-like"/>
    <property type="match status" value="1"/>
</dbReference>
<organism evidence="3 4">
    <name type="scientific">Salmonella enterica I</name>
    <dbReference type="NCBI Taxonomy" id="59201"/>
    <lineage>
        <taxon>Bacteria</taxon>
        <taxon>Pseudomonadati</taxon>
        <taxon>Pseudomonadota</taxon>
        <taxon>Gammaproteobacteria</taxon>
        <taxon>Enterobacterales</taxon>
        <taxon>Enterobacteriaceae</taxon>
        <taxon>Salmonella</taxon>
    </lineage>
</organism>
<dbReference type="EMBL" id="LR134140">
    <property type="protein sequence ID" value="VDZ94869.1"/>
    <property type="molecule type" value="Genomic_DNA"/>
</dbReference>
<evidence type="ECO:0000313" key="3">
    <source>
        <dbReference type="EMBL" id="VDZ94869.1"/>
    </source>
</evidence>
<feature type="domain" description="Enolpyruvate transferase" evidence="2">
    <location>
        <begin position="5"/>
        <end position="45"/>
    </location>
</feature>
<dbReference type="InterPro" id="IPR013792">
    <property type="entry name" value="RNA3'P_cycl/enolpyr_Trfase_a/b"/>
</dbReference>
<evidence type="ECO:0000313" key="4">
    <source>
        <dbReference type="Proteomes" id="UP000282086"/>
    </source>
</evidence>
<dbReference type="EC" id="2.5.1.19" evidence="3"/>
<proteinExistence type="predicted"/>
<accession>A0A447MV32</accession>
<dbReference type="Pfam" id="PF00275">
    <property type="entry name" value="EPSP_synthase"/>
    <property type="match status" value="1"/>
</dbReference>
<dbReference type="GO" id="GO:0003866">
    <property type="term" value="F:3-phosphoshikimate 1-carboxyvinyltransferase activity"/>
    <property type="evidence" value="ECO:0007669"/>
    <property type="project" value="UniProtKB-EC"/>
</dbReference>
<reference evidence="3 4" key="1">
    <citation type="submission" date="2018-12" db="EMBL/GenBank/DDBJ databases">
        <authorList>
            <consortium name="Pathogen Informatics"/>
        </authorList>
    </citation>
    <scope>NUCLEOTIDE SEQUENCE [LARGE SCALE GENOMIC DNA]</scope>
    <source>
        <strain evidence="3 4">NCTC129</strain>
    </source>
</reference>
<name>A0A447MV32_SALET</name>
<dbReference type="Proteomes" id="UP000282086">
    <property type="component" value="Chromosome"/>
</dbReference>
<dbReference type="PANTHER" id="PTHR21090">
    <property type="entry name" value="AROM/DEHYDROQUINATE SYNTHASE"/>
    <property type="match status" value="1"/>
</dbReference>
<evidence type="ECO:0000259" key="2">
    <source>
        <dbReference type="Pfam" id="PF00275"/>
    </source>
</evidence>
<evidence type="ECO:0000256" key="1">
    <source>
        <dbReference type="ARBA" id="ARBA00022679"/>
    </source>
</evidence>
<dbReference type="AlphaFoldDB" id="A0A447MV32"/>
<dbReference type="GO" id="GO:0009423">
    <property type="term" value="P:chorismate biosynthetic process"/>
    <property type="evidence" value="ECO:0007669"/>
    <property type="project" value="TreeGrafter"/>
</dbReference>
<dbReference type="Gene3D" id="3.65.10.10">
    <property type="entry name" value="Enolpyruvate transferase domain"/>
    <property type="match status" value="1"/>
</dbReference>
<gene>
    <name evidence="3" type="primary">aroA3</name>
    <name evidence="3" type="ORF">NCTC129_00968</name>
</gene>
<protein>
    <submittedName>
        <fullName evidence="3">3-phosphoshikimate 1-carboxyvinyltransferase</fullName>
        <ecNumber evidence="3">2.5.1.19</ecNumber>
    </submittedName>
</protein>
<sequence length="63" mass="6720">MPRPASYFLAAGAIKGGTVKVTGIGRKSMQGDIRFADVLEKMGRDHYLGAMILLPARAVNCTP</sequence>
<dbReference type="InterPro" id="IPR001986">
    <property type="entry name" value="Enolpyruvate_Tfrase_dom"/>
</dbReference>
<dbReference type="PANTHER" id="PTHR21090:SF5">
    <property type="entry name" value="PENTAFUNCTIONAL AROM POLYPEPTIDE"/>
    <property type="match status" value="1"/>
</dbReference>
<keyword evidence="1 3" id="KW-0808">Transferase</keyword>